<gene>
    <name evidence="2" type="ORF">AMD02_01425</name>
</gene>
<proteinExistence type="predicted"/>
<dbReference type="PATRIC" id="fig|136160.3.peg.478"/>
<dbReference type="AlphaFoldDB" id="A0A0M0KFL9"/>
<organism evidence="2">
    <name type="scientific">Halalkalibacterium halodurans</name>
    <name type="common">Bacillus halodurans</name>
    <dbReference type="NCBI Taxonomy" id="86665"/>
    <lineage>
        <taxon>Bacteria</taxon>
        <taxon>Bacillati</taxon>
        <taxon>Bacillota</taxon>
        <taxon>Bacilli</taxon>
        <taxon>Bacillales</taxon>
        <taxon>Bacillaceae</taxon>
        <taxon>Halalkalibacterium (ex Joshi et al. 2022)</taxon>
    </lineage>
</organism>
<dbReference type="GeneID" id="87599258"/>
<dbReference type="EMBL" id="LILD01000001">
    <property type="protein sequence ID" value="KOO37655.1"/>
    <property type="molecule type" value="Genomic_DNA"/>
</dbReference>
<dbReference type="Pfam" id="PF04230">
    <property type="entry name" value="PS_pyruv_trans"/>
    <property type="match status" value="1"/>
</dbReference>
<evidence type="ECO:0000259" key="1">
    <source>
        <dbReference type="Pfam" id="PF04230"/>
    </source>
</evidence>
<sequence>MKKIGIITLNGYFNYGNRLQNYAVQEVLKLFGYYVETLIVDINKNQEKDKNRSLFKKNNSIKERSFVEIMDKINKKIWLSINKKNIEKARLNRTEIFKKFTKDFINETDFRINENNIPSNLADDYEYFVTGSDQVWNPDYMSGSSIYFLTFAPKEKRIAFSPSFGVSEIPFKYQSNYKKWIREIEHLSVREDAGAKIIKDLTGKDAKVLLDPTMMLTKEKWLSISSRPKNVGSTKYLLTYFLGGVPREYRDEINKIVKDNNLEIINLANIKDSETYQTGPSEFIQYINSASVFCTDSFHGAVFSILLETPFIVFQRKGNSPSMYSRIDTLLNTFDLNSRKASNIITNEEIFNIDFSHIPEILEYERNKTLTYLSKALGGKN</sequence>
<feature type="domain" description="Polysaccharide pyruvyl transferase" evidence="1">
    <location>
        <begin position="14"/>
        <end position="314"/>
    </location>
</feature>
<protein>
    <recommendedName>
        <fullName evidence="1">Polysaccharide pyruvyl transferase domain-containing protein</fullName>
    </recommendedName>
</protein>
<accession>A0A0M0KFL9</accession>
<comment type="caution">
    <text evidence="2">The sequence shown here is derived from an EMBL/GenBank/DDBJ whole genome shotgun (WGS) entry which is preliminary data.</text>
</comment>
<dbReference type="RefSeq" id="WP_053430195.1">
    <property type="nucleotide sequence ID" value="NZ_CP040441.1"/>
</dbReference>
<dbReference type="InterPro" id="IPR007345">
    <property type="entry name" value="Polysacch_pyruvyl_Trfase"/>
</dbReference>
<reference evidence="2" key="1">
    <citation type="submission" date="2015-08" db="EMBL/GenBank/DDBJ databases">
        <title>Complete DNA Sequence of Pseudomonas syringae pv. actinidiae, the Causal Agent of Kiwifruit Canker Disease.</title>
        <authorList>
            <person name="Rikkerink E.H.A."/>
            <person name="Fineran P.C."/>
        </authorList>
    </citation>
    <scope>NUCLEOTIDE SEQUENCE</scope>
    <source>
        <strain evidence="2">DSM 13666</strain>
    </source>
</reference>
<evidence type="ECO:0000313" key="2">
    <source>
        <dbReference type="EMBL" id="KOO37655.1"/>
    </source>
</evidence>
<name>A0A0M0KFL9_ALKHA</name>